<evidence type="ECO:0000313" key="13">
    <source>
        <dbReference type="EMBL" id="HHN52473.1"/>
    </source>
</evidence>
<dbReference type="InterPro" id="IPR047866">
    <property type="entry name" value="Ribosomal_uS5_arc"/>
</dbReference>
<dbReference type="SUPFAM" id="SSF54768">
    <property type="entry name" value="dsRNA-binding domain-like"/>
    <property type="match status" value="1"/>
</dbReference>
<dbReference type="InterPro" id="IPR013810">
    <property type="entry name" value="Ribosomal_uS5_N"/>
</dbReference>
<organism evidence="12">
    <name type="scientific">Caldiarchaeum subterraneum</name>
    <dbReference type="NCBI Taxonomy" id="311458"/>
    <lineage>
        <taxon>Archaea</taxon>
        <taxon>Nitrososphaerota</taxon>
        <taxon>Candidatus Caldarchaeales</taxon>
        <taxon>Candidatus Caldarchaeaceae</taxon>
        <taxon>Candidatus Caldarchaeum</taxon>
    </lineage>
</organism>
<dbReference type="NCBIfam" id="TIGR01020">
    <property type="entry name" value="uS5_euk_arch"/>
    <property type="match status" value="1"/>
</dbReference>
<evidence type="ECO:0000256" key="2">
    <source>
        <dbReference type="ARBA" id="ARBA00022730"/>
    </source>
</evidence>
<evidence type="ECO:0000256" key="3">
    <source>
        <dbReference type="ARBA" id="ARBA00022884"/>
    </source>
</evidence>
<dbReference type="EMBL" id="DTAD01000064">
    <property type="protein sequence ID" value="HGN90660.1"/>
    <property type="molecule type" value="Genomic_DNA"/>
</dbReference>
<feature type="domain" description="S5 DRBM" evidence="10">
    <location>
        <begin position="45"/>
        <end position="108"/>
    </location>
</feature>
<name>A0A7C4E1N5_CALS0</name>
<dbReference type="FunFam" id="3.30.230.10:FF:000004">
    <property type="entry name" value="40S ribosomal protein S2"/>
    <property type="match status" value="1"/>
</dbReference>
<dbReference type="EMBL" id="DTCM01000018">
    <property type="protein sequence ID" value="HGL40325.1"/>
    <property type="molecule type" value="Genomic_DNA"/>
</dbReference>
<dbReference type="InterPro" id="IPR005324">
    <property type="entry name" value="Ribosomal_uS5_C"/>
</dbReference>
<dbReference type="GO" id="GO:0019843">
    <property type="term" value="F:rRNA binding"/>
    <property type="evidence" value="ECO:0007669"/>
    <property type="project" value="UniProtKB-UniRule"/>
</dbReference>
<dbReference type="GO" id="GO:0003735">
    <property type="term" value="F:structural constituent of ribosome"/>
    <property type="evidence" value="ECO:0007669"/>
    <property type="project" value="UniProtKB-UniRule"/>
</dbReference>
<sequence length="204" mass="22298">MSEWVPRTRLGRLVQEGKINSLDQIFQMHGRVLEPEIVDRLLPNLEQEVIDVKLVQRQTDAGEKTRFKALVVVGNRDGYIGIGTGKSTQVVLAIEKAIRNAKLNIVPVVRGCGSWECACGEPHSLLVKSEGKYGSVKVQLLPAPRGLGLVAGESQKVVLALAGVRDCWTRSFGETRTSLSVVGAVYEALKRTAEAVLPSLWRTV</sequence>
<keyword evidence="5 8" id="KW-0687">Ribonucleoprotein</keyword>
<comment type="domain">
    <text evidence="8">The N-terminal domain interacts with the head of the 30S subunit; the C-terminal domain interacts with the body and contacts protein S4. The interaction surface between S4 and S5 is involved in control of translational fidelity.</text>
</comment>
<dbReference type="Gene3D" id="3.30.160.20">
    <property type="match status" value="1"/>
</dbReference>
<dbReference type="Gene3D" id="3.30.230.10">
    <property type="match status" value="1"/>
</dbReference>
<dbReference type="PANTHER" id="PTHR13718">
    <property type="entry name" value="RIBOSOMAL S SUBUNIT"/>
    <property type="match status" value="1"/>
</dbReference>
<keyword evidence="2 8" id="KW-0699">rRNA-binding</keyword>
<protein>
    <recommendedName>
        <fullName evidence="7 8">Small ribosomal subunit protein uS5</fullName>
    </recommendedName>
</protein>
<keyword evidence="4 8" id="KW-0689">Ribosomal protein</keyword>
<evidence type="ECO:0000259" key="10">
    <source>
        <dbReference type="PROSITE" id="PS50881"/>
    </source>
</evidence>
<dbReference type="EMBL" id="DRXG01000089">
    <property type="protein sequence ID" value="HHN52473.1"/>
    <property type="molecule type" value="Genomic_DNA"/>
</dbReference>
<dbReference type="InterPro" id="IPR018192">
    <property type="entry name" value="Ribosomal_uS5_N_CS"/>
</dbReference>
<evidence type="ECO:0000313" key="11">
    <source>
        <dbReference type="EMBL" id="HGL40325.1"/>
    </source>
</evidence>
<proteinExistence type="inferred from homology"/>
<dbReference type="GO" id="GO:0022627">
    <property type="term" value="C:cytosolic small ribosomal subunit"/>
    <property type="evidence" value="ECO:0007669"/>
    <property type="project" value="TreeGrafter"/>
</dbReference>
<evidence type="ECO:0000256" key="9">
    <source>
        <dbReference type="RuleBase" id="RU003823"/>
    </source>
</evidence>
<evidence type="ECO:0000313" key="12">
    <source>
        <dbReference type="EMBL" id="HGN90660.1"/>
    </source>
</evidence>
<dbReference type="InterPro" id="IPR014721">
    <property type="entry name" value="Ribsml_uS5_D2-typ_fold_subgr"/>
</dbReference>
<evidence type="ECO:0000256" key="7">
    <source>
        <dbReference type="ARBA" id="ARBA00035255"/>
    </source>
</evidence>
<dbReference type="InterPro" id="IPR020568">
    <property type="entry name" value="Ribosomal_Su5_D2-typ_SF"/>
</dbReference>
<dbReference type="InterPro" id="IPR005711">
    <property type="entry name" value="Ribosomal_uS5_euk/arc"/>
</dbReference>
<keyword evidence="3 8" id="KW-0694">RNA-binding</keyword>
<reference evidence="12" key="1">
    <citation type="journal article" date="2020" name="mSystems">
        <title>Genome- and Community-Level Interaction Insights into Carbon Utilization and Element Cycling Functions of Hydrothermarchaeota in Hydrothermal Sediment.</title>
        <authorList>
            <person name="Zhou Z."/>
            <person name="Liu Y."/>
            <person name="Xu W."/>
            <person name="Pan J."/>
            <person name="Luo Z.H."/>
            <person name="Li M."/>
        </authorList>
    </citation>
    <scope>NUCLEOTIDE SEQUENCE [LARGE SCALE GENOMIC DNA]</scope>
    <source>
        <strain evidence="13">SpSt-1073</strain>
        <strain evidence="12">SpSt-613</strain>
        <strain evidence="11">SpSt-669</strain>
    </source>
</reference>
<comment type="subunit">
    <text evidence="6 8">Part of the 30S ribosomal subunit. Contacts protein S4.</text>
</comment>
<dbReference type="Pfam" id="PF03719">
    <property type="entry name" value="Ribosomal_S5_C"/>
    <property type="match status" value="1"/>
</dbReference>
<dbReference type="InterPro" id="IPR000851">
    <property type="entry name" value="Ribosomal_uS5"/>
</dbReference>
<dbReference type="PROSITE" id="PS50881">
    <property type="entry name" value="S5_DSRBD"/>
    <property type="match status" value="1"/>
</dbReference>
<evidence type="ECO:0000256" key="1">
    <source>
        <dbReference type="ARBA" id="ARBA00008945"/>
    </source>
</evidence>
<comment type="similarity">
    <text evidence="1 8 9">Belongs to the universal ribosomal protein uS5 family.</text>
</comment>
<dbReference type="NCBIfam" id="NF003125">
    <property type="entry name" value="PRK04044.1"/>
    <property type="match status" value="1"/>
</dbReference>
<dbReference type="HAMAP" id="MF_01307_A">
    <property type="entry name" value="Ribosomal_uS5_A"/>
    <property type="match status" value="1"/>
</dbReference>
<evidence type="ECO:0000256" key="5">
    <source>
        <dbReference type="ARBA" id="ARBA00023274"/>
    </source>
</evidence>
<comment type="caution">
    <text evidence="12">The sequence shown here is derived from an EMBL/GenBank/DDBJ whole genome shotgun (WGS) entry which is preliminary data.</text>
</comment>
<dbReference type="SUPFAM" id="SSF54211">
    <property type="entry name" value="Ribosomal protein S5 domain 2-like"/>
    <property type="match status" value="1"/>
</dbReference>
<accession>A0A7C4E1N5</accession>
<gene>
    <name evidence="8" type="primary">rps5</name>
    <name evidence="13" type="ORF">ENM30_04070</name>
    <name evidence="12" type="ORF">ENT82_06000</name>
    <name evidence="11" type="ORF">ENU43_01480</name>
</gene>
<evidence type="ECO:0000256" key="6">
    <source>
        <dbReference type="ARBA" id="ARBA00025844"/>
    </source>
</evidence>
<dbReference type="PANTHER" id="PTHR13718:SF4">
    <property type="entry name" value="40S RIBOSOMAL PROTEIN S2"/>
    <property type="match status" value="1"/>
</dbReference>
<dbReference type="GO" id="GO:0006412">
    <property type="term" value="P:translation"/>
    <property type="evidence" value="ECO:0007669"/>
    <property type="project" value="UniProtKB-UniRule"/>
</dbReference>
<dbReference type="PROSITE" id="PS00585">
    <property type="entry name" value="RIBOSOMAL_S5"/>
    <property type="match status" value="1"/>
</dbReference>
<evidence type="ECO:0000256" key="4">
    <source>
        <dbReference type="ARBA" id="ARBA00022980"/>
    </source>
</evidence>
<dbReference type="FunFam" id="3.30.160.20:FF:000002">
    <property type="entry name" value="40S ribosomal protein S2"/>
    <property type="match status" value="1"/>
</dbReference>
<evidence type="ECO:0000256" key="8">
    <source>
        <dbReference type="HAMAP-Rule" id="MF_01307"/>
    </source>
</evidence>
<dbReference type="Pfam" id="PF00333">
    <property type="entry name" value="Ribosomal_S5"/>
    <property type="match status" value="1"/>
</dbReference>
<dbReference type="AlphaFoldDB" id="A0A7C4E1N5"/>
<comment type="function">
    <text evidence="8">With S4 and S12 plays an important role in translational accuracy.</text>
</comment>